<reference evidence="4" key="2">
    <citation type="submission" date="2025-09" db="UniProtKB">
        <authorList>
            <consortium name="Ensembl"/>
        </authorList>
    </citation>
    <scope>IDENTIFICATION</scope>
</reference>
<reference evidence="4" key="1">
    <citation type="submission" date="2025-08" db="UniProtKB">
        <authorList>
            <consortium name="Ensembl"/>
        </authorList>
    </citation>
    <scope>IDENTIFICATION</scope>
</reference>
<dbReference type="SUPFAM" id="SSF52129">
    <property type="entry name" value="Caspase-like"/>
    <property type="match status" value="1"/>
</dbReference>
<dbReference type="SMART" id="SM00115">
    <property type="entry name" value="CASc"/>
    <property type="match status" value="1"/>
</dbReference>
<dbReference type="AlphaFoldDB" id="A0A3Q2DD88"/>
<dbReference type="PANTHER" id="PTHR48169:SF7">
    <property type="entry name" value="CASPASE 10"/>
    <property type="match status" value="1"/>
</dbReference>
<organism evidence="4 5">
    <name type="scientific">Cyprinodon variegatus</name>
    <name type="common">Sheepshead minnow</name>
    <dbReference type="NCBI Taxonomy" id="28743"/>
    <lineage>
        <taxon>Eukaryota</taxon>
        <taxon>Metazoa</taxon>
        <taxon>Chordata</taxon>
        <taxon>Craniata</taxon>
        <taxon>Vertebrata</taxon>
        <taxon>Euteleostomi</taxon>
        <taxon>Actinopterygii</taxon>
        <taxon>Neopterygii</taxon>
        <taxon>Teleostei</taxon>
        <taxon>Neoteleostei</taxon>
        <taxon>Acanthomorphata</taxon>
        <taxon>Ovalentaria</taxon>
        <taxon>Atherinomorphae</taxon>
        <taxon>Cyprinodontiformes</taxon>
        <taxon>Cyprinodontidae</taxon>
        <taxon>Cyprinodon</taxon>
    </lineage>
</organism>
<evidence type="ECO:0000313" key="5">
    <source>
        <dbReference type="Proteomes" id="UP000265020"/>
    </source>
</evidence>
<dbReference type="GO" id="GO:0006915">
    <property type="term" value="P:apoptotic process"/>
    <property type="evidence" value="ECO:0007669"/>
    <property type="project" value="UniProtKB-KW"/>
</dbReference>
<dbReference type="Pfam" id="PF00656">
    <property type="entry name" value="Peptidase_C14"/>
    <property type="match status" value="1"/>
</dbReference>
<protein>
    <recommendedName>
        <fullName evidence="3">Caspase family p20 domain-containing protein</fullName>
    </recommendedName>
</protein>
<evidence type="ECO:0000313" key="4">
    <source>
        <dbReference type="Ensembl" id="ENSCVAP00000017041.1"/>
    </source>
</evidence>
<feature type="domain" description="Caspase family p20" evidence="3">
    <location>
        <begin position="39"/>
        <end position="104"/>
    </location>
</feature>
<dbReference type="InterPro" id="IPR001309">
    <property type="entry name" value="Pept_C14_p20"/>
</dbReference>
<keyword evidence="5" id="KW-1185">Reference proteome</keyword>
<dbReference type="GO" id="GO:0005737">
    <property type="term" value="C:cytoplasm"/>
    <property type="evidence" value="ECO:0007669"/>
    <property type="project" value="UniProtKB-ARBA"/>
</dbReference>
<dbReference type="Ensembl" id="ENSCVAT00000032145.1">
    <property type="protein sequence ID" value="ENSCVAP00000017041.1"/>
    <property type="gene ID" value="ENSCVAG00000020076.1"/>
</dbReference>
<evidence type="ECO:0000256" key="1">
    <source>
        <dbReference type="ARBA" id="ARBA00010134"/>
    </source>
</evidence>
<keyword evidence="2" id="KW-0053">Apoptosis</keyword>
<dbReference type="InterPro" id="IPR011600">
    <property type="entry name" value="Pept_C14_caspase"/>
</dbReference>
<dbReference type="PANTHER" id="PTHR48169">
    <property type="entry name" value="DED DOMAIN-CONTAINING PROTEIN"/>
    <property type="match status" value="1"/>
</dbReference>
<proteinExistence type="inferred from homology"/>
<dbReference type="GO" id="GO:0043067">
    <property type="term" value="P:regulation of programmed cell death"/>
    <property type="evidence" value="ECO:0007669"/>
    <property type="project" value="UniProtKB-ARBA"/>
</dbReference>
<comment type="similarity">
    <text evidence="1">Belongs to the peptidase C14A family.</text>
</comment>
<accession>A0A3Q2DD88</accession>
<dbReference type="PROSITE" id="PS50208">
    <property type="entry name" value="CASPASE_P20"/>
    <property type="match status" value="1"/>
</dbReference>
<dbReference type="GO" id="GO:0006508">
    <property type="term" value="P:proteolysis"/>
    <property type="evidence" value="ECO:0007669"/>
    <property type="project" value="InterPro"/>
</dbReference>
<dbReference type="GO" id="GO:0004197">
    <property type="term" value="F:cysteine-type endopeptidase activity"/>
    <property type="evidence" value="ECO:0007669"/>
    <property type="project" value="InterPro"/>
</dbReference>
<dbReference type="InterPro" id="IPR029030">
    <property type="entry name" value="Caspase-like_dom_sf"/>
</dbReference>
<dbReference type="GeneTree" id="ENSGT00940000164225"/>
<name>A0A3Q2DD88_CYPVA</name>
<evidence type="ECO:0000259" key="3">
    <source>
        <dbReference type="PROSITE" id="PS50208"/>
    </source>
</evidence>
<dbReference type="PROSITE" id="PS01122">
    <property type="entry name" value="CASPASE_CYS"/>
    <property type="match status" value="1"/>
</dbReference>
<evidence type="ECO:0000256" key="2">
    <source>
        <dbReference type="ARBA" id="ARBA00022703"/>
    </source>
</evidence>
<dbReference type="InterPro" id="IPR015917">
    <property type="entry name" value="Pept_C14A"/>
</dbReference>
<dbReference type="Gene3D" id="3.40.50.1460">
    <property type="match status" value="1"/>
</dbReference>
<dbReference type="STRING" id="28743.ENSCVAP00000017041"/>
<dbReference type="PRINTS" id="PR00376">
    <property type="entry name" value="IL1BCENZYME"/>
</dbReference>
<dbReference type="Proteomes" id="UP000265020">
    <property type="component" value="Unassembled WGS sequence"/>
</dbReference>
<sequence>MCKDQTKDQMAHTLQCFAAPGDAVHLQGIQEWSENRFTDLRQLPNHGDVFVCCILTHGEAGVVLGTDSGRLEIKEIKRFFRATDQSPLTGKPKVFLIQACQGHGRQQRVLLKDLEEDSSTSIPAAADVLVALSTVEDYIYCRVTQQLNG</sequence>
<dbReference type="InterPro" id="IPR033139">
    <property type="entry name" value="Caspase_cys_AS"/>
</dbReference>